<dbReference type="EMBL" id="BPVZ01000308">
    <property type="protein sequence ID" value="GKV49629.1"/>
    <property type="molecule type" value="Genomic_DNA"/>
</dbReference>
<proteinExistence type="predicted"/>
<dbReference type="PROSITE" id="PS50878">
    <property type="entry name" value="RT_POL"/>
    <property type="match status" value="1"/>
</dbReference>
<evidence type="ECO:0008006" key="6">
    <source>
        <dbReference type="Google" id="ProtNLM"/>
    </source>
</evidence>
<organism evidence="4 5">
    <name type="scientific">Rubroshorea leprosula</name>
    <dbReference type="NCBI Taxonomy" id="152421"/>
    <lineage>
        <taxon>Eukaryota</taxon>
        <taxon>Viridiplantae</taxon>
        <taxon>Streptophyta</taxon>
        <taxon>Embryophyta</taxon>
        <taxon>Tracheophyta</taxon>
        <taxon>Spermatophyta</taxon>
        <taxon>Magnoliopsida</taxon>
        <taxon>eudicotyledons</taxon>
        <taxon>Gunneridae</taxon>
        <taxon>Pentapetalae</taxon>
        <taxon>rosids</taxon>
        <taxon>malvids</taxon>
        <taxon>Malvales</taxon>
        <taxon>Dipterocarpaceae</taxon>
        <taxon>Rubroshorea</taxon>
    </lineage>
</organism>
<evidence type="ECO:0000256" key="1">
    <source>
        <dbReference type="PROSITE-ProRule" id="PRU00176"/>
    </source>
</evidence>
<sequence>MTGEFGNWRQGQSFFFYNFPDNWYAKALWHRFQECGKVSDVFVLAKRDKWGKRFGFVRMIGVQDVQQLEGRLNQIWIGSYKLRVKVAIDRGQNGIDYQKKAEMKGRIREQSFVKPRWSYAQEVKGYTSRIVGAQVWRKTVGVQERADPVDSESIAPGKPLGLEAARSGEKVGRAMDGEMKESIIEFLPSEKENMWLEGSVVAVVRSMSMISNIQERVDIDGRLINLSPVGGRSVLLTERVEGYLSEYIQQNKESFDLWCEVIYPWAMAPLNSGRMVWLRISGVPLKAWCDKCFEQIAASVGEVVMLHADTKSKSILCDGRVLILCAEKHKISKTMKLKVEEKLYEIIVTEEEWRADPDWWLVDDDRNDETTLGSEYSSSEHGEEEPELMASAIRGDDEADIEDELIGIPGDFRKKNAETTQITQSAAAAGDTGAGCWLFFAVGWVYSQPKPGDPKRAESTRGEGAVRVGAVEGEGVISGNGFVRIRGEWGPKKLKCNFVNVYASNDKKKKMIMWNELRQMIMEEEGRWMIAGDFNAVRSPNERKGRTGETQDMREFDDFVVAIGLVDIHLANRRFTWYRPDGSSMSRLDIVLMSGEMYSSGKGWVQHGLKRIVSDHCPIMVKTTVADWGPKPFRVLDAWQQHPQFKKVIEDKWKELEEEGYAAYRCKQKLKRLKEFLKGWNKEVFGDMEAHFQHVVKSVEQIDLKNEVMELAEEEVDLRKEGFQQVWDILRNREAIWKQKSRCDWVKLGDQNTRYFHKSANGSKAQNSISELWSNGQWVEDPEMVKDEMVEYFCKMFQEEAWNRPKPSNLVFWRISKDQHEWLERPFTDEEIEEGLKSCEGSKAPEPDGYNFNLLKFIWSSVREDFIAYFRDFHQNSRLVRGLNSSFLTLIPKKLSPRELKDFRPISLIGCMYKLLAKVLANRLKDVMPVIISEMQSAFVGGRQLVDSVLVQNEVVDEVRKRKQPAFVFKADFQKAYNCVNWSFLDWMLGAFGFGDKWRGWIMECLSTARVSVLVNGSSTKEFEIGKGLRQGDPLSPFLFLMVGEALHGLVKKAENEGMLQGVKVGRRGLAVSLLQFADDTVILGKASKENILMVKAILRLGDGREGLWKRVVKEKYYEGMQEVGIIDVANLRVSQIWGDIIRIGGKSEKIKNLLRHGFRWEVGEGCRVCFWRDIWVGNKSLRDLFPRLFQLAINKEGTVKENGTWEGESWKWGIEWRRERMGREKDEEKGLGVVLASIKLRKGLADLWQWRYDVEGRYVVKTAYEFLAPEDRLLEGQLCKVIWCKLVPSKVGFFGWRLCLDRLPTRWNLRKRGVVLQGDGMVCGLCKEGVEDVNHLFCTCKAAWLVWVKVIKWWGVEVVMPDIVRGVVDFFLWCLGSVGGKELGACIFLVTSWLRVRQSEQTCHLHNMDPLTEDEINRLKLLEEADPGSTRSNKPLIQKITQKLTSCYSSEECRGYFKPTSVAIGPLNHPKETDKDPIMERGEQSKLKMAAMFINFSESTKEIFYRNVKKELYSLKNCYDSKEVENWNDEELAWMFLVDGCALLQFIVFDMMDLWRDYTFDFGLVDIEKVDLFLLENQLPYRLLEILIDSFLEVSSEESTEIPKEINSKLFKNLITEFVNRSFLILTAQQQLQIQVDYSQPHPPHEQQQQEEDPPQHLLELLRRRLIGVKSKEKSDEEQKRINKDGFWKTLTGDTSKQWPSIRNVKELKDMGIRFKAREKGGAITDIDFKDHCCMPTLTLAPIFLHNTTVPLLLNLIAYELCPDFKETCKITSHLSFLDSLIDNGENVRELTDAGVLQNGLGSDEAVANLFNRVSGILLSNLKIDLELRRNIYEYCNNKSHPRYLCANVVAKLTDTYFSSPWSFLVFLGILADMERKLNEIRLGSYHLKAKLADNMRRGKEVTASVVAGKFTGIEESGSSMSGSRQEVVQNEKEETSIEQEQVSFKEAEGVLQLALEFSPTKDENAWLKRSMVAVGQSLDTEFLNSNKELVDSWFEWIQPCSLSTTSARHRLVWLHFSGVPLKAWCERCFAELEYKPIITRWVHPTPKLLNSATIRTGRGAQAV</sequence>
<dbReference type="Pfam" id="PF03372">
    <property type="entry name" value="Exo_endo_phos"/>
    <property type="match status" value="1"/>
</dbReference>
<comment type="caution">
    <text evidence="4">The sequence shown here is derived from an EMBL/GenBank/DDBJ whole genome shotgun (WGS) entry which is preliminary data.</text>
</comment>
<dbReference type="InterPro" id="IPR012677">
    <property type="entry name" value="Nucleotide-bd_a/b_plait_sf"/>
</dbReference>
<dbReference type="Pfam" id="PF13966">
    <property type="entry name" value="zf-RVT"/>
    <property type="match status" value="1"/>
</dbReference>
<keyword evidence="5" id="KW-1185">Reference proteome</keyword>
<dbReference type="SUPFAM" id="SSF54928">
    <property type="entry name" value="RNA-binding domain, RBD"/>
    <property type="match status" value="1"/>
</dbReference>
<dbReference type="InterPro" id="IPR036691">
    <property type="entry name" value="Endo/exonu/phosph_ase_sf"/>
</dbReference>
<dbReference type="Gene3D" id="3.60.10.10">
    <property type="entry name" value="Endonuclease/exonuclease/phosphatase"/>
    <property type="match status" value="1"/>
</dbReference>
<dbReference type="SUPFAM" id="SSF56219">
    <property type="entry name" value="DNase I-like"/>
    <property type="match status" value="1"/>
</dbReference>
<dbReference type="InterPro" id="IPR026960">
    <property type="entry name" value="RVT-Znf"/>
</dbReference>
<reference evidence="4 5" key="1">
    <citation type="journal article" date="2021" name="Commun. Biol.">
        <title>The genome of Shorea leprosula (Dipterocarpaceae) highlights the ecological relevance of drought in aseasonal tropical rainforests.</title>
        <authorList>
            <person name="Ng K.K.S."/>
            <person name="Kobayashi M.J."/>
            <person name="Fawcett J.A."/>
            <person name="Hatakeyama M."/>
            <person name="Paape T."/>
            <person name="Ng C.H."/>
            <person name="Ang C.C."/>
            <person name="Tnah L.H."/>
            <person name="Lee C.T."/>
            <person name="Nishiyama T."/>
            <person name="Sese J."/>
            <person name="O'Brien M.J."/>
            <person name="Copetti D."/>
            <person name="Mohd Noor M.I."/>
            <person name="Ong R.C."/>
            <person name="Putra M."/>
            <person name="Sireger I.Z."/>
            <person name="Indrioko S."/>
            <person name="Kosugi Y."/>
            <person name="Izuno A."/>
            <person name="Isagi Y."/>
            <person name="Lee S.L."/>
            <person name="Shimizu K.K."/>
        </authorList>
    </citation>
    <scope>NUCLEOTIDE SEQUENCE [LARGE SCALE GENOMIC DNA]</scope>
    <source>
        <strain evidence="4">214</strain>
    </source>
</reference>
<dbReference type="InterPro" id="IPR004158">
    <property type="entry name" value="DUF247_pln"/>
</dbReference>
<dbReference type="GO" id="GO:0003723">
    <property type="term" value="F:RNA binding"/>
    <property type="evidence" value="ECO:0007669"/>
    <property type="project" value="UniProtKB-UniRule"/>
</dbReference>
<feature type="domain" description="Reverse transcriptase" evidence="3">
    <location>
        <begin position="872"/>
        <end position="1128"/>
    </location>
</feature>
<dbReference type="InterPro" id="IPR035979">
    <property type="entry name" value="RBD_domain_sf"/>
</dbReference>
<evidence type="ECO:0000313" key="5">
    <source>
        <dbReference type="Proteomes" id="UP001054252"/>
    </source>
</evidence>
<dbReference type="CDD" id="cd00590">
    <property type="entry name" value="RRM_SF"/>
    <property type="match status" value="1"/>
</dbReference>
<keyword evidence="1" id="KW-0694">RNA-binding</keyword>
<evidence type="ECO:0000259" key="3">
    <source>
        <dbReference type="PROSITE" id="PS50878"/>
    </source>
</evidence>
<dbReference type="InterPro" id="IPR000504">
    <property type="entry name" value="RRM_dom"/>
</dbReference>
<dbReference type="GO" id="GO:0003824">
    <property type="term" value="F:catalytic activity"/>
    <property type="evidence" value="ECO:0007669"/>
    <property type="project" value="InterPro"/>
</dbReference>
<dbReference type="Pfam" id="PF03140">
    <property type="entry name" value="DUF247"/>
    <property type="match status" value="1"/>
</dbReference>
<evidence type="ECO:0000313" key="4">
    <source>
        <dbReference type="EMBL" id="GKV49629.1"/>
    </source>
</evidence>
<protein>
    <recommendedName>
        <fullName evidence="6">Reverse transcriptase domain-containing protein</fullName>
    </recommendedName>
</protein>
<dbReference type="InterPro" id="IPR043502">
    <property type="entry name" value="DNA/RNA_pol_sf"/>
</dbReference>
<dbReference type="InterPro" id="IPR005135">
    <property type="entry name" value="Endo/exonuclease/phosphatase"/>
</dbReference>
<dbReference type="SMART" id="SM00360">
    <property type="entry name" value="RRM"/>
    <property type="match status" value="1"/>
</dbReference>
<dbReference type="PANTHER" id="PTHR31549:SF191">
    <property type="entry name" value="DUF247 DOMAIN PROTEIN"/>
    <property type="match status" value="1"/>
</dbReference>
<dbReference type="InterPro" id="IPR000477">
    <property type="entry name" value="RT_dom"/>
</dbReference>
<feature type="domain" description="RRM" evidence="2">
    <location>
        <begin position="12"/>
        <end position="89"/>
    </location>
</feature>
<dbReference type="CDD" id="cd01650">
    <property type="entry name" value="RT_nLTR_like"/>
    <property type="match status" value="1"/>
</dbReference>
<name>A0AAV5MKU9_9ROSI</name>
<accession>A0AAV5MKU9</accession>
<dbReference type="Proteomes" id="UP001054252">
    <property type="component" value="Unassembled WGS sequence"/>
</dbReference>
<dbReference type="Gene3D" id="3.30.70.330">
    <property type="match status" value="1"/>
</dbReference>
<dbReference type="Pfam" id="PF00078">
    <property type="entry name" value="RVT_1"/>
    <property type="match status" value="1"/>
</dbReference>
<dbReference type="SUPFAM" id="SSF56672">
    <property type="entry name" value="DNA/RNA polymerases"/>
    <property type="match status" value="1"/>
</dbReference>
<dbReference type="PANTHER" id="PTHR31549">
    <property type="entry name" value="PROTEIN, PUTATIVE (DUF247)-RELATED-RELATED"/>
    <property type="match status" value="1"/>
</dbReference>
<gene>
    <name evidence="4" type="ORF">SLEP1_g56370</name>
</gene>
<evidence type="ECO:0000259" key="2">
    <source>
        <dbReference type="PROSITE" id="PS50102"/>
    </source>
</evidence>
<dbReference type="PROSITE" id="PS50102">
    <property type="entry name" value="RRM"/>
    <property type="match status" value="1"/>
</dbReference>